<feature type="region of interest" description="Disordered" evidence="6">
    <location>
        <begin position="19"/>
        <end position="112"/>
    </location>
</feature>
<keyword evidence="2" id="KW-0677">Repeat</keyword>
<name>A0AAN6JPV5_9BASI</name>
<feature type="compositionally biased region" description="Basic residues" evidence="6">
    <location>
        <begin position="617"/>
        <end position="627"/>
    </location>
</feature>
<dbReference type="PANTHER" id="PTHR14003">
    <property type="entry name" value="TRANSCRIPTIONAL REPRESSOR PROTEIN YY"/>
    <property type="match status" value="1"/>
</dbReference>
<dbReference type="GO" id="GO:0000785">
    <property type="term" value="C:chromatin"/>
    <property type="evidence" value="ECO:0007669"/>
    <property type="project" value="TreeGrafter"/>
</dbReference>
<dbReference type="GO" id="GO:0000978">
    <property type="term" value="F:RNA polymerase II cis-regulatory region sequence-specific DNA binding"/>
    <property type="evidence" value="ECO:0007669"/>
    <property type="project" value="TreeGrafter"/>
</dbReference>
<accession>A0AAN6JPV5</accession>
<dbReference type="InterPro" id="IPR013087">
    <property type="entry name" value="Znf_C2H2_type"/>
</dbReference>
<keyword evidence="1" id="KW-0479">Metal-binding</keyword>
<dbReference type="GO" id="GO:0031519">
    <property type="term" value="C:PcG protein complex"/>
    <property type="evidence" value="ECO:0007669"/>
    <property type="project" value="TreeGrafter"/>
</dbReference>
<dbReference type="SUPFAM" id="SSF57667">
    <property type="entry name" value="beta-beta-alpha zinc fingers"/>
    <property type="match status" value="1"/>
</dbReference>
<feature type="compositionally biased region" description="Low complexity" evidence="6">
    <location>
        <begin position="258"/>
        <end position="270"/>
    </location>
</feature>
<evidence type="ECO:0000256" key="3">
    <source>
        <dbReference type="ARBA" id="ARBA00022771"/>
    </source>
</evidence>
<evidence type="ECO:0000256" key="6">
    <source>
        <dbReference type="SAM" id="MobiDB-lite"/>
    </source>
</evidence>
<feature type="compositionally biased region" description="Polar residues" evidence="6">
    <location>
        <begin position="44"/>
        <end position="56"/>
    </location>
</feature>
<dbReference type="Gene3D" id="3.30.160.60">
    <property type="entry name" value="Classic Zinc Finger"/>
    <property type="match status" value="2"/>
</dbReference>
<dbReference type="Proteomes" id="UP001176517">
    <property type="component" value="Unassembled WGS sequence"/>
</dbReference>
<reference evidence="8" key="1">
    <citation type="journal article" date="2023" name="PhytoFront">
        <title>Draft Genome Resources of Seven Strains of Tilletia horrida, Causal Agent of Kernel Smut of Rice.</title>
        <authorList>
            <person name="Khanal S."/>
            <person name="Antony Babu S."/>
            <person name="Zhou X.G."/>
        </authorList>
    </citation>
    <scope>NUCLEOTIDE SEQUENCE</scope>
    <source>
        <strain evidence="8">TX6</strain>
    </source>
</reference>
<feature type="domain" description="C2H2-type" evidence="7">
    <location>
        <begin position="336"/>
        <end position="365"/>
    </location>
</feature>
<evidence type="ECO:0000313" key="8">
    <source>
        <dbReference type="EMBL" id="KAK0545026.1"/>
    </source>
</evidence>
<evidence type="ECO:0000313" key="9">
    <source>
        <dbReference type="Proteomes" id="UP001176517"/>
    </source>
</evidence>
<comment type="caution">
    <text evidence="8">The sequence shown here is derived from an EMBL/GenBank/DDBJ whole genome shotgun (WGS) entry which is preliminary data.</text>
</comment>
<dbReference type="GO" id="GO:0008270">
    <property type="term" value="F:zinc ion binding"/>
    <property type="evidence" value="ECO:0007669"/>
    <property type="project" value="UniProtKB-KW"/>
</dbReference>
<feature type="region of interest" description="Disordered" evidence="6">
    <location>
        <begin position="613"/>
        <end position="636"/>
    </location>
</feature>
<dbReference type="GO" id="GO:0005667">
    <property type="term" value="C:transcription regulator complex"/>
    <property type="evidence" value="ECO:0007669"/>
    <property type="project" value="TreeGrafter"/>
</dbReference>
<organism evidence="8 9">
    <name type="scientific">Tilletia horrida</name>
    <dbReference type="NCBI Taxonomy" id="155126"/>
    <lineage>
        <taxon>Eukaryota</taxon>
        <taxon>Fungi</taxon>
        <taxon>Dikarya</taxon>
        <taxon>Basidiomycota</taxon>
        <taxon>Ustilaginomycotina</taxon>
        <taxon>Exobasidiomycetes</taxon>
        <taxon>Tilletiales</taxon>
        <taxon>Tilletiaceae</taxon>
        <taxon>Tilletia</taxon>
    </lineage>
</organism>
<feature type="region of interest" description="Disordered" evidence="6">
    <location>
        <begin position="442"/>
        <end position="473"/>
    </location>
</feature>
<keyword evidence="4" id="KW-0862">Zinc</keyword>
<evidence type="ECO:0000259" key="7">
    <source>
        <dbReference type="PROSITE" id="PS50157"/>
    </source>
</evidence>
<gene>
    <name evidence="8" type="ORF">OC846_005824</name>
</gene>
<dbReference type="AlphaFoldDB" id="A0AAN6JPV5"/>
<feature type="compositionally biased region" description="Polar residues" evidence="6">
    <location>
        <begin position="90"/>
        <end position="112"/>
    </location>
</feature>
<dbReference type="InterPro" id="IPR036236">
    <property type="entry name" value="Znf_C2H2_sf"/>
</dbReference>
<evidence type="ECO:0000256" key="5">
    <source>
        <dbReference type="PROSITE-ProRule" id="PRU00042"/>
    </source>
</evidence>
<keyword evidence="9" id="KW-1185">Reference proteome</keyword>
<evidence type="ECO:0000256" key="4">
    <source>
        <dbReference type="ARBA" id="ARBA00022833"/>
    </source>
</evidence>
<protein>
    <recommendedName>
        <fullName evidence="7">C2H2-type domain-containing protein</fullName>
    </recommendedName>
</protein>
<feature type="compositionally biased region" description="Low complexity" evidence="6">
    <location>
        <begin position="26"/>
        <end position="42"/>
    </location>
</feature>
<dbReference type="GO" id="GO:0000981">
    <property type="term" value="F:DNA-binding transcription factor activity, RNA polymerase II-specific"/>
    <property type="evidence" value="ECO:0007669"/>
    <property type="project" value="TreeGrafter"/>
</dbReference>
<dbReference type="FunFam" id="3.30.160.60:FF:000446">
    <property type="entry name" value="Zinc finger protein"/>
    <property type="match status" value="1"/>
</dbReference>
<keyword evidence="3 5" id="KW-0863">Zinc-finger</keyword>
<evidence type="ECO:0000256" key="2">
    <source>
        <dbReference type="ARBA" id="ARBA00022737"/>
    </source>
</evidence>
<feature type="domain" description="C2H2-type" evidence="7">
    <location>
        <begin position="308"/>
        <end position="335"/>
    </location>
</feature>
<dbReference type="EMBL" id="JAPDMZ010000250">
    <property type="protein sequence ID" value="KAK0545026.1"/>
    <property type="molecule type" value="Genomic_DNA"/>
</dbReference>
<dbReference type="SMART" id="SM00355">
    <property type="entry name" value="ZnF_C2H2"/>
    <property type="match status" value="2"/>
</dbReference>
<sequence length="636" mass="68476">MSTANTTMLTGHHHLAGPFFVKPDQSQDASSGSLSSRSSVSSIMGLSTATETSTDEQQQQQQQQQHPDVIPQSWYATSPPNMRGRIAIPQTPTSMRRMMSESTPGLTSSASNTPAAAGIYEMPWTPVHPALNRTLPGGFQLQHIEGKPFPTGPDLSSPVSMSYPMPGHLVQSSFDGGIGMTRIASAPLPIGSQVFETPLPMTIDLPMSVGPAVYTPETYNAWQHPDGYFTGPLTTMSRSMTEVTAGPSISPMVIMERSLSSSTSMPSLRSPESDFLANTPSAGGKVSRKRQRRTRDPPEISNEQNKPHECDMCKRRFIRLEHLKRHWKTHSNERPYSCPWPGCTKAFGRTDNRDQHVKTHAKGDPLKRSYAQLMALTKGEDGGRNDPHNAARSSAVAAMEASRHKRSVAGLEGPIALTENNNNNNNGGLSPASVATRRLAARPATNDENAPHHSLPSSPNKLLFREHSGSLSPPLQIRNQANIVSSSNNNNPLTDGPMHPQNVDPFAASYQHHFGDNSTMASAGAAVASQGSFIGQPLLYTINENELQFVASGGVASYPLTPAMNGNGPQCEPPFLYSPSALGLTNVQQMSAGSNGGAHLHAQANGLVSPSVSQELHHHHQHHHHPSQHSQVSAMS</sequence>
<feature type="region of interest" description="Disordered" evidence="6">
    <location>
        <begin position="258"/>
        <end position="307"/>
    </location>
</feature>
<dbReference type="PANTHER" id="PTHR14003:SF19">
    <property type="entry name" value="YY2 TRANSCRIPTION FACTOR"/>
    <property type="match status" value="1"/>
</dbReference>
<evidence type="ECO:0000256" key="1">
    <source>
        <dbReference type="ARBA" id="ARBA00022723"/>
    </source>
</evidence>
<dbReference type="PROSITE" id="PS50157">
    <property type="entry name" value="ZINC_FINGER_C2H2_2"/>
    <property type="match status" value="2"/>
</dbReference>
<dbReference type="PROSITE" id="PS00028">
    <property type="entry name" value="ZINC_FINGER_C2H2_1"/>
    <property type="match status" value="2"/>
</dbReference>
<proteinExistence type="predicted"/>